<keyword evidence="4 9" id="KW-0812">Transmembrane</keyword>
<feature type="transmembrane region" description="Helical" evidence="9">
    <location>
        <begin position="220"/>
        <end position="239"/>
    </location>
</feature>
<comment type="similarity">
    <text evidence="8">Belongs to the binding-protein-dependent transport system permease family. LivHM subfamily.</text>
</comment>
<feature type="transmembrane region" description="Helical" evidence="9">
    <location>
        <begin position="60"/>
        <end position="83"/>
    </location>
</feature>
<name>A0ABY2UTG4_9RHOB</name>
<gene>
    <name evidence="10" type="ORF">FEE96_13945</name>
</gene>
<evidence type="ECO:0000256" key="5">
    <source>
        <dbReference type="ARBA" id="ARBA00022970"/>
    </source>
</evidence>
<feature type="transmembrane region" description="Helical" evidence="9">
    <location>
        <begin position="498"/>
        <end position="520"/>
    </location>
</feature>
<evidence type="ECO:0000313" key="11">
    <source>
        <dbReference type="Proteomes" id="UP000305041"/>
    </source>
</evidence>
<feature type="transmembrane region" description="Helical" evidence="9">
    <location>
        <begin position="296"/>
        <end position="317"/>
    </location>
</feature>
<keyword evidence="2" id="KW-0813">Transport</keyword>
<feature type="transmembrane region" description="Helical" evidence="9">
    <location>
        <begin position="472"/>
        <end position="492"/>
    </location>
</feature>
<evidence type="ECO:0000256" key="3">
    <source>
        <dbReference type="ARBA" id="ARBA00022475"/>
    </source>
</evidence>
<dbReference type="RefSeq" id="WP_138163735.1">
    <property type="nucleotide sequence ID" value="NZ_VAUA01000007.1"/>
</dbReference>
<dbReference type="PANTHER" id="PTHR11795">
    <property type="entry name" value="BRANCHED-CHAIN AMINO ACID TRANSPORT SYSTEM PERMEASE PROTEIN LIVH"/>
    <property type="match status" value="1"/>
</dbReference>
<dbReference type="PRINTS" id="PR00173">
    <property type="entry name" value="EDTRNSPORT"/>
</dbReference>
<comment type="caution">
    <text evidence="10">The sequence shown here is derived from an EMBL/GenBank/DDBJ whole genome shotgun (WGS) entry which is preliminary data.</text>
</comment>
<keyword evidence="11" id="KW-1185">Reference proteome</keyword>
<dbReference type="CDD" id="cd06581">
    <property type="entry name" value="TM_PBP1_LivM_like"/>
    <property type="match status" value="1"/>
</dbReference>
<feature type="transmembrane region" description="Helical" evidence="9">
    <location>
        <begin position="133"/>
        <end position="160"/>
    </location>
</feature>
<evidence type="ECO:0000256" key="8">
    <source>
        <dbReference type="ARBA" id="ARBA00037998"/>
    </source>
</evidence>
<feature type="transmembrane region" description="Helical" evidence="9">
    <location>
        <begin position="95"/>
        <end position="113"/>
    </location>
</feature>
<keyword evidence="3" id="KW-1003">Cell membrane</keyword>
<feature type="transmembrane region" description="Helical" evidence="9">
    <location>
        <begin position="324"/>
        <end position="341"/>
    </location>
</feature>
<keyword evidence="6 9" id="KW-1133">Transmembrane helix</keyword>
<accession>A0ABY2UTG4</accession>
<dbReference type="Pfam" id="PF02653">
    <property type="entry name" value="BPD_transp_2"/>
    <property type="match status" value="2"/>
</dbReference>
<dbReference type="EMBL" id="VAUA01000007">
    <property type="protein sequence ID" value="TLP61346.1"/>
    <property type="molecule type" value="Genomic_DNA"/>
</dbReference>
<organism evidence="10 11">
    <name type="scientific">Parasedimentitalea maritima</name>
    <dbReference type="NCBI Taxonomy" id="2578117"/>
    <lineage>
        <taxon>Bacteria</taxon>
        <taxon>Pseudomonadati</taxon>
        <taxon>Pseudomonadota</taxon>
        <taxon>Alphaproteobacteria</taxon>
        <taxon>Rhodobacterales</taxon>
        <taxon>Paracoccaceae</taxon>
        <taxon>Parasedimentitalea</taxon>
    </lineage>
</organism>
<dbReference type="InterPro" id="IPR052157">
    <property type="entry name" value="BCAA_transport_permease"/>
</dbReference>
<feature type="transmembrane region" description="Helical" evidence="9">
    <location>
        <begin position="6"/>
        <end position="29"/>
    </location>
</feature>
<comment type="subcellular location">
    <subcellularLocation>
        <location evidence="1">Cell membrane</location>
        <topology evidence="1">Multi-pass membrane protein</topology>
    </subcellularLocation>
</comment>
<dbReference type="InterPro" id="IPR043428">
    <property type="entry name" value="LivM-like"/>
</dbReference>
<evidence type="ECO:0000256" key="6">
    <source>
        <dbReference type="ARBA" id="ARBA00022989"/>
    </source>
</evidence>
<keyword evidence="7 9" id="KW-0472">Membrane</keyword>
<evidence type="ECO:0000256" key="2">
    <source>
        <dbReference type="ARBA" id="ARBA00022448"/>
    </source>
</evidence>
<evidence type="ECO:0000256" key="4">
    <source>
        <dbReference type="ARBA" id="ARBA00022692"/>
    </source>
</evidence>
<dbReference type="CDD" id="cd06582">
    <property type="entry name" value="TM_PBP1_LivH_like"/>
    <property type="match status" value="1"/>
</dbReference>
<reference evidence="10 11" key="1">
    <citation type="submission" date="2019-05" db="EMBL/GenBank/DDBJ databases">
        <title>Draft genome sequence of Pelagicola sp. DSW4-44.</title>
        <authorList>
            <person name="Oh J."/>
        </authorList>
    </citation>
    <scope>NUCLEOTIDE SEQUENCE [LARGE SCALE GENOMIC DNA]</scope>
    <source>
        <strain evidence="10 11">DSW4-44</strain>
    </source>
</reference>
<feature type="transmembrane region" description="Helical" evidence="9">
    <location>
        <begin position="373"/>
        <end position="392"/>
    </location>
</feature>
<dbReference type="PANTHER" id="PTHR11795:SF442">
    <property type="entry name" value="ABC TRANSPORTER ATP-BINDING PROTEIN"/>
    <property type="match status" value="1"/>
</dbReference>
<feature type="transmembrane region" description="Helical" evidence="9">
    <location>
        <begin position="413"/>
        <end position="434"/>
    </location>
</feature>
<proteinExistence type="inferred from homology"/>
<evidence type="ECO:0000256" key="7">
    <source>
        <dbReference type="ARBA" id="ARBA00023136"/>
    </source>
</evidence>
<sequence>MTFFLIVTLNGLTLAALYFLAASGFTLIFGLMRTVNMAHGALLLLGGYVGFEVAKATGVWPLGILGGGLAAAFAGALIQFGILGRFQGDELRQTLASIALSIIMADLMLWYWGGITYQVALPDALTGGFKLPLLGVGYAAIRLVLIVFAVVIGISLWLIIAKTRLGAIIRAGVDDREMLRALGFDVAKIFIIVFALGGLLAGMAGVVAASALSIAPGTDLQFLLPFALVPLFANDFWLIQIFGRALILGIIALSLTFLAAYLGVVSFAQATMAGVAGYTVAYFGPNTVDVGRELPFYVVLPLAMIMATLSGALIGLIARRSQGIYAIMITLAVGVAFFYFTRQNYTYFNGWTGFSGIRAPEISGRSLREPLPFYLLIILVAALCLTFVNGFIKSPLGLTIQAVRDGPKRVLAIGIPTTPVIVSAYAFAGLIAGSGGILNVWYQERISSFSVGLGPIVDILVIAVIGGLKHPIGAFIGALAFVLLDTFAVDFIDRERFNTLIGLVLLAIIMGAPDGLHGLAKSWLSRFKNRPIKNQV</sequence>
<feature type="transmembrane region" description="Helical" evidence="9">
    <location>
        <begin position="186"/>
        <end position="214"/>
    </location>
</feature>
<feature type="transmembrane region" description="Helical" evidence="9">
    <location>
        <begin position="246"/>
        <end position="276"/>
    </location>
</feature>
<dbReference type="Proteomes" id="UP000305041">
    <property type="component" value="Unassembled WGS sequence"/>
</dbReference>
<evidence type="ECO:0000313" key="10">
    <source>
        <dbReference type="EMBL" id="TLP61346.1"/>
    </source>
</evidence>
<protein>
    <recommendedName>
        <fullName evidence="12">Branched-chain amino acid ABC transporter permease</fullName>
    </recommendedName>
</protein>
<evidence type="ECO:0000256" key="9">
    <source>
        <dbReference type="SAM" id="Phobius"/>
    </source>
</evidence>
<evidence type="ECO:0000256" key="1">
    <source>
        <dbReference type="ARBA" id="ARBA00004651"/>
    </source>
</evidence>
<evidence type="ECO:0008006" key="12">
    <source>
        <dbReference type="Google" id="ProtNLM"/>
    </source>
</evidence>
<feature type="transmembrane region" description="Helical" evidence="9">
    <location>
        <begin position="446"/>
        <end position="465"/>
    </location>
</feature>
<dbReference type="InterPro" id="IPR001851">
    <property type="entry name" value="ABC_transp_permease"/>
</dbReference>
<keyword evidence="5" id="KW-0029">Amino-acid transport</keyword>